<dbReference type="AlphaFoldDB" id="A0A9P4H4A0"/>
<name>A0A9P4H4A0_9PLEO</name>
<dbReference type="InterPro" id="IPR038883">
    <property type="entry name" value="AN11006-like"/>
</dbReference>
<proteinExistence type="predicted"/>
<dbReference type="PANTHER" id="PTHR42085:SF2">
    <property type="entry name" value="F-BOX DOMAIN-CONTAINING PROTEIN"/>
    <property type="match status" value="1"/>
</dbReference>
<comment type="caution">
    <text evidence="1">The sequence shown here is derived from an EMBL/GenBank/DDBJ whole genome shotgun (WGS) entry which is preliminary data.</text>
</comment>
<organism evidence="1 2">
    <name type="scientific">Setomelanomma holmii</name>
    <dbReference type="NCBI Taxonomy" id="210430"/>
    <lineage>
        <taxon>Eukaryota</taxon>
        <taxon>Fungi</taxon>
        <taxon>Dikarya</taxon>
        <taxon>Ascomycota</taxon>
        <taxon>Pezizomycotina</taxon>
        <taxon>Dothideomycetes</taxon>
        <taxon>Pleosporomycetidae</taxon>
        <taxon>Pleosporales</taxon>
        <taxon>Pleosporineae</taxon>
        <taxon>Phaeosphaeriaceae</taxon>
        <taxon>Setomelanomma</taxon>
    </lineage>
</organism>
<protein>
    <submittedName>
        <fullName evidence="1">Uncharacterized protein</fullName>
    </submittedName>
</protein>
<dbReference type="EMBL" id="ML978244">
    <property type="protein sequence ID" value="KAF2026406.1"/>
    <property type="molecule type" value="Genomic_DNA"/>
</dbReference>
<evidence type="ECO:0000313" key="2">
    <source>
        <dbReference type="Proteomes" id="UP000799777"/>
    </source>
</evidence>
<reference evidence="1" key="1">
    <citation type="journal article" date="2020" name="Stud. Mycol.">
        <title>101 Dothideomycetes genomes: a test case for predicting lifestyles and emergence of pathogens.</title>
        <authorList>
            <person name="Haridas S."/>
            <person name="Albert R."/>
            <person name="Binder M."/>
            <person name="Bloem J."/>
            <person name="Labutti K."/>
            <person name="Salamov A."/>
            <person name="Andreopoulos B."/>
            <person name="Baker S."/>
            <person name="Barry K."/>
            <person name="Bills G."/>
            <person name="Bluhm B."/>
            <person name="Cannon C."/>
            <person name="Castanera R."/>
            <person name="Culley D."/>
            <person name="Daum C."/>
            <person name="Ezra D."/>
            <person name="Gonzalez J."/>
            <person name="Henrissat B."/>
            <person name="Kuo A."/>
            <person name="Liang C."/>
            <person name="Lipzen A."/>
            <person name="Lutzoni F."/>
            <person name="Magnuson J."/>
            <person name="Mondo S."/>
            <person name="Nolan M."/>
            <person name="Ohm R."/>
            <person name="Pangilinan J."/>
            <person name="Park H.-J."/>
            <person name="Ramirez L."/>
            <person name="Alfaro M."/>
            <person name="Sun H."/>
            <person name="Tritt A."/>
            <person name="Yoshinaga Y."/>
            <person name="Zwiers L.-H."/>
            <person name="Turgeon B."/>
            <person name="Goodwin S."/>
            <person name="Spatafora J."/>
            <person name="Crous P."/>
            <person name="Grigoriev I."/>
        </authorList>
    </citation>
    <scope>NUCLEOTIDE SEQUENCE</scope>
    <source>
        <strain evidence="1">CBS 110217</strain>
    </source>
</reference>
<accession>A0A9P4H4A0</accession>
<evidence type="ECO:0000313" key="1">
    <source>
        <dbReference type="EMBL" id="KAF2026406.1"/>
    </source>
</evidence>
<dbReference type="PANTHER" id="PTHR42085">
    <property type="entry name" value="F-BOX DOMAIN-CONTAINING PROTEIN"/>
    <property type="match status" value="1"/>
</dbReference>
<keyword evidence="2" id="KW-1185">Reference proteome</keyword>
<dbReference type="Proteomes" id="UP000799777">
    <property type="component" value="Unassembled WGS sequence"/>
</dbReference>
<feature type="non-terminal residue" evidence="1">
    <location>
        <position position="240"/>
    </location>
</feature>
<dbReference type="OrthoDB" id="62952at2759"/>
<feature type="non-terminal residue" evidence="1">
    <location>
        <position position="1"/>
    </location>
</feature>
<gene>
    <name evidence="1" type="ORF">EK21DRAFT_35174</name>
</gene>
<sequence>TIVCKPQVSFTERLKDYELHRLTVSQLRKKARNQGLDTSRLTKKWEFVHILVEHRDHIAQPYAEHVTDTQRRTVFDLPGEIRNRIYGYVLAQSAPIVARYDSAAERDRVRKVRARLLPWNNTLLPARVPVPKAVKQLRSMSWANRELRQEAGSYFFAHNCFRVEGSYSNSYAKFLSDIGHDGCAAIGELHLDTVRFWMYNAHFYHLLGACENLRKLRIFMHLGHILTASSYDLVRDLLIG</sequence>